<protein>
    <submittedName>
        <fullName evidence="1">Uncharacterized protein</fullName>
    </submittedName>
</protein>
<proteinExistence type="predicted"/>
<dbReference type="EMBL" id="GBRH01276945">
    <property type="protein sequence ID" value="JAD20950.1"/>
    <property type="molecule type" value="Transcribed_RNA"/>
</dbReference>
<dbReference type="AlphaFoldDB" id="A0A0A8Y779"/>
<accession>A0A0A8Y779</accession>
<sequence length="54" mass="6081">MCRSRCGAIVFITLQAVLQTIVNLHVFISPLFSHYGFVALWFFGEGHTYDPACC</sequence>
<name>A0A0A8Y779_ARUDO</name>
<reference evidence="1" key="1">
    <citation type="submission" date="2014-09" db="EMBL/GenBank/DDBJ databases">
        <authorList>
            <person name="Magalhaes I.L.F."/>
            <person name="Oliveira U."/>
            <person name="Santos F.R."/>
            <person name="Vidigal T.H.D.A."/>
            <person name="Brescovit A.D."/>
            <person name="Santos A.J."/>
        </authorList>
    </citation>
    <scope>NUCLEOTIDE SEQUENCE</scope>
    <source>
        <tissue evidence="1">Shoot tissue taken approximately 20 cm above the soil surface</tissue>
    </source>
</reference>
<reference evidence="1" key="2">
    <citation type="journal article" date="2015" name="Data Brief">
        <title>Shoot transcriptome of the giant reed, Arundo donax.</title>
        <authorList>
            <person name="Barrero R.A."/>
            <person name="Guerrero F.D."/>
            <person name="Moolhuijzen P."/>
            <person name="Goolsby J.A."/>
            <person name="Tidwell J."/>
            <person name="Bellgard S.E."/>
            <person name="Bellgard M.I."/>
        </authorList>
    </citation>
    <scope>NUCLEOTIDE SEQUENCE</scope>
    <source>
        <tissue evidence="1">Shoot tissue taken approximately 20 cm above the soil surface</tissue>
    </source>
</reference>
<evidence type="ECO:0000313" key="1">
    <source>
        <dbReference type="EMBL" id="JAD20950.1"/>
    </source>
</evidence>
<organism evidence="1">
    <name type="scientific">Arundo donax</name>
    <name type="common">Giant reed</name>
    <name type="synonym">Donax arundinaceus</name>
    <dbReference type="NCBI Taxonomy" id="35708"/>
    <lineage>
        <taxon>Eukaryota</taxon>
        <taxon>Viridiplantae</taxon>
        <taxon>Streptophyta</taxon>
        <taxon>Embryophyta</taxon>
        <taxon>Tracheophyta</taxon>
        <taxon>Spermatophyta</taxon>
        <taxon>Magnoliopsida</taxon>
        <taxon>Liliopsida</taxon>
        <taxon>Poales</taxon>
        <taxon>Poaceae</taxon>
        <taxon>PACMAD clade</taxon>
        <taxon>Arundinoideae</taxon>
        <taxon>Arundineae</taxon>
        <taxon>Arundo</taxon>
    </lineage>
</organism>